<name>A0A6J4PUN6_9BACT</name>
<reference evidence="4" key="1">
    <citation type="submission" date="2020-02" db="EMBL/GenBank/DDBJ databases">
        <authorList>
            <person name="Meier V. D."/>
        </authorList>
    </citation>
    <scope>NUCLEOTIDE SEQUENCE</scope>
    <source>
        <strain evidence="4">AVDCRST_MAG74</strain>
    </source>
</reference>
<dbReference type="Pfam" id="PF01471">
    <property type="entry name" value="PG_binding_1"/>
    <property type="match status" value="1"/>
</dbReference>
<dbReference type="Gene3D" id="1.10.101.10">
    <property type="entry name" value="PGBD-like superfamily/PGBD"/>
    <property type="match status" value="1"/>
</dbReference>
<dbReference type="InterPro" id="IPR036366">
    <property type="entry name" value="PGBDSf"/>
</dbReference>
<evidence type="ECO:0000313" key="4">
    <source>
        <dbReference type="EMBL" id="CAA9425980.1"/>
    </source>
</evidence>
<feature type="signal peptide" evidence="2">
    <location>
        <begin position="1"/>
        <end position="22"/>
    </location>
</feature>
<gene>
    <name evidence="4" type="ORF">AVDCRST_MAG74-3334</name>
</gene>
<dbReference type="AlphaFoldDB" id="A0A6J4PUN6"/>
<feature type="region of interest" description="Disordered" evidence="1">
    <location>
        <begin position="99"/>
        <end position="135"/>
    </location>
</feature>
<protein>
    <recommendedName>
        <fullName evidence="3">Peptidoglycan binding-like domain-containing protein</fullName>
    </recommendedName>
</protein>
<dbReference type="InterPro" id="IPR002477">
    <property type="entry name" value="Peptidoglycan-bd-like"/>
</dbReference>
<sequence>MRKLIFTLFVTFLVSVSINAQTTPTSADAKITTEAKPKKQIFRANKDQITQAQKMLKVEETGKLNDETRAAIKKYQPENGLKATGTLNRATLEKMSIELTDRQKEMPVSPNSFASAETDKPADSTKPKRTIFRAS</sequence>
<proteinExistence type="predicted"/>
<feature type="compositionally biased region" description="Basic and acidic residues" evidence="1">
    <location>
        <begin position="117"/>
        <end position="126"/>
    </location>
</feature>
<evidence type="ECO:0000259" key="3">
    <source>
        <dbReference type="Pfam" id="PF01471"/>
    </source>
</evidence>
<feature type="chain" id="PRO_5026652363" description="Peptidoglycan binding-like domain-containing protein" evidence="2">
    <location>
        <begin position="23"/>
        <end position="135"/>
    </location>
</feature>
<evidence type="ECO:0000256" key="1">
    <source>
        <dbReference type="SAM" id="MobiDB-lite"/>
    </source>
</evidence>
<dbReference type="SUPFAM" id="SSF47090">
    <property type="entry name" value="PGBD-like"/>
    <property type="match status" value="1"/>
</dbReference>
<accession>A0A6J4PUN6</accession>
<organism evidence="4">
    <name type="scientific">uncultured Pyrinomonadaceae bacterium</name>
    <dbReference type="NCBI Taxonomy" id="2283094"/>
    <lineage>
        <taxon>Bacteria</taxon>
        <taxon>Pseudomonadati</taxon>
        <taxon>Acidobacteriota</taxon>
        <taxon>Blastocatellia</taxon>
        <taxon>Blastocatellales</taxon>
        <taxon>Pyrinomonadaceae</taxon>
        <taxon>environmental samples</taxon>
    </lineage>
</organism>
<dbReference type="InterPro" id="IPR036365">
    <property type="entry name" value="PGBD-like_sf"/>
</dbReference>
<keyword evidence="2" id="KW-0732">Signal</keyword>
<evidence type="ECO:0000256" key="2">
    <source>
        <dbReference type="SAM" id="SignalP"/>
    </source>
</evidence>
<feature type="domain" description="Peptidoglycan binding-like" evidence="3">
    <location>
        <begin position="58"/>
        <end position="95"/>
    </location>
</feature>
<dbReference type="EMBL" id="CADCUR010000287">
    <property type="protein sequence ID" value="CAA9425980.1"/>
    <property type="molecule type" value="Genomic_DNA"/>
</dbReference>